<gene>
    <name evidence="1" type="ORF">H8B09_22385</name>
</gene>
<keyword evidence="1" id="KW-0418">Kinase</keyword>
<dbReference type="EMBL" id="JACXZA010000006">
    <property type="protein sequence ID" value="MBD3921533.1"/>
    <property type="molecule type" value="Genomic_DNA"/>
</dbReference>
<protein>
    <submittedName>
        <fullName evidence="1">Kinase</fullName>
    </submittedName>
</protein>
<accession>A0ABR8N001</accession>
<evidence type="ECO:0000313" key="2">
    <source>
        <dbReference type="Proteomes" id="UP000609346"/>
    </source>
</evidence>
<dbReference type="Gene3D" id="2.30.30.430">
    <property type="entry name" value="Kinase associated protein B domain"/>
    <property type="match status" value="1"/>
</dbReference>
<name>A0ABR8N001_9BACL</name>
<evidence type="ECO:0000313" key="1">
    <source>
        <dbReference type="EMBL" id="MBD3921533.1"/>
    </source>
</evidence>
<dbReference type="Pfam" id="PF08810">
    <property type="entry name" value="KapB"/>
    <property type="match status" value="1"/>
</dbReference>
<dbReference type="SUPFAM" id="SSF141251">
    <property type="entry name" value="Kinase-associated protein B-like"/>
    <property type="match status" value="1"/>
</dbReference>
<organism evidence="1 2">
    <name type="scientific">Paenibacillus terricola</name>
    <dbReference type="NCBI Taxonomy" id="2763503"/>
    <lineage>
        <taxon>Bacteria</taxon>
        <taxon>Bacillati</taxon>
        <taxon>Bacillota</taxon>
        <taxon>Bacilli</taxon>
        <taxon>Bacillales</taxon>
        <taxon>Paenibacillaceae</taxon>
        <taxon>Paenibacillus</taxon>
    </lineage>
</organism>
<dbReference type="RefSeq" id="WP_191205830.1">
    <property type="nucleotide sequence ID" value="NZ_JACXZA010000006.1"/>
</dbReference>
<dbReference type="Proteomes" id="UP000609346">
    <property type="component" value="Unassembled WGS sequence"/>
</dbReference>
<dbReference type="InterPro" id="IPR014916">
    <property type="entry name" value="KapB"/>
</dbReference>
<proteinExistence type="predicted"/>
<dbReference type="InterPro" id="IPR038080">
    <property type="entry name" value="KapB_sf"/>
</dbReference>
<reference evidence="1 2" key="1">
    <citation type="submission" date="2020-09" db="EMBL/GenBank/DDBJ databases">
        <title>Paenibacillus sp. strain PR3 16S rRNA gene Genome sequencing and assembly.</title>
        <authorList>
            <person name="Kim J."/>
        </authorList>
    </citation>
    <scope>NUCLEOTIDE SEQUENCE [LARGE SCALE GENOMIC DNA]</scope>
    <source>
        <strain evidence="1 2">PR3</strain>
    </source>
</reference>
<keyword evidence="2" id="KW-1185">Reference proteome</keyword>
<dbReference type="SMART" id="SM01298">
    <property type="entry name" value="KapB"/>
    <property type="match status" value="1"/>
</dbReference>
<keyword evidence="1" id="KW-0808">Transferase</keyword>
<comment type="caution">
    <text evidence="1">The sequence shown here is derived from an EMBL/GenBank/DDBJ whole genome shotgun (WGS) entry which is preliminary data.</text>
</comment>
<sequence length="130" mass="14951">MKFSQQNQPEKDQLVRMTYKTGVYAGKVWETGGPRAVVQVLAVLKHPQQGNLHCPYDPDVPMFHERKALSYTEKALCVYQDLEPFHGEVPDYQASLVRALEEEAADLDRLKRWAERGLETLSIVKRDYGM</sequence>
<dbReference type="GO" id="GO:0016301">
    <property type="term" value="F:kinase activity"/>
    <property type="evidence" value="ECO:0007669"/>
    <property type="project" value="UniProtKB-KW"/>
</dbReference>